<sequence>MSDMRLERLKAIIEAYGAHAAHWPEAEREAALSCVEAHPEAAAWLTEARALDDMMDTLRVIEHGRAEADQPLFEAAMERFAADFTPVSNVVTFPVRPRPARVSRSVVWGISIATAACLAGAVLGVNLSLMGLSDLRVTSVLEQVAMIDGGD</sequence>
<gene>
    <name evidence="2" type="ORF">SAMN02927928_1693</name>
</gene>
<dbReference type="AlphaFoldDB" id="A0A1G4R9A1"/>
<keyword evidence="1" id="KW-1133">Transmembrane helix</keyword>
<evidence type="ECO:0000313" key="3">
    <source>
        <dbReference type="Proteomes" id="UP000199150"/>
    </source>
</evidence>
<dbReference type="STRING" id="260084.SAMN02927928_1693"/>
<accession>A0A1G4R9A1</accession>
<organism evidence="2 3">
    <name type="scientific">Asticcacaulis taihuensis</name>
    <dbReference type="NCBI Taxonomy" id="260084"/>
    <lineage>
        <taxon>Bacteria</taxon>
        <taxon>Pseudomonadati</taxon>
        <taxon>Pseudomonadota</taxon>
        <taxon>Alphaproteobacteria</taxon>
        <taxon>Caulobacterales</taxon>
        <taxon>Caulobacteraceae</taxon>
        <taxon>Asticcacaulis</taxon>
    </lineage>
</organism>
<dbReference type="Proteomes" id="UP000199150">
    <property type="component" value="Unassembled WGS sequence"/>
</dbReference>
<dbReference type="RefSeq" id="WP_090646410.1">
    <property type="nucleotide sequence ID" value="NZ_CBCRYE010000004.1"/>
</dbReference>
<reference evidence="3" key="1">
    <citation type="submission" date="2016-10" db="EMBL/GenBank/DDBJ databases">
        <authorList>
            <person name="Varghese N."/>
            <person name="Submissions S."/>
        </authorList>
    </citation>
    <scope>NUCLEOTIDE SEQUENCE [LARGE SCALE GENOMIC DNA]</scope>
    <source>
        <strain evidence="3">CGMCC 1.3431</strain>
    </source>
</reference>
<keyword evidence="3" id="KW-1185">Reference proteome</keyword>
<proteinExistence type="predicted"/>
<protein>
    <submittedName>
        <fullName evidence="2">Uncharacterized protein</fullName>
    </submittedName>
</protein>
<dbReference type="EMBL" id="FMTS01000002">
    <property type="protein sequence ID" value="SCW53452.1"/>
    <property type="molecule type" value="Genomic_DNA"/>
</dbReference>
<dbReference type="OrthoDB" id="7632164at2"/>
<feature type="transmembrane region" description="Helical" evidence="1">
    <location>
        <begin position="106"/>
        <end position="129"/>
    </location>
</feature>
<evidence type="ECO:0000256" key="1">
    <source>
        <dbReference type="SAM" id="Phobius"/>
    </source>
</evidence>
<evidence type="ECO:0000313" key="2">
    <source>
        <dbReference type="EMBL" id="SCW53452.1"/>
    </source>
</evidence>
<keyword evidence="1" id="KW-0812">Transmembrane</keyword>
<name>A0A1G4R9A1_9CAUL</name>
<keyword evidence="1" id="KW-0472">Membrane</keyword>